<dbReference type="Pfam" id="PF18052">
    <property type="entry name" value="Rx_N"/>
    <property type="match status" value="1"/>
</dbReference>
<keyword evidence="4" id="KW-0547">Nucleotide-binding</keyword>
<evidence type="ECO:0000259" key="8">
    <source>
        <dbReference type="Pfam" id="PF00931"/>
    </source>
</evidence>
<evidence type="ECO:0000256" key="6">
    <source>
        <dbReference type="ARBA" id="ARBA00022840"/>
    </source>
</evidence>
<keyword evidence="2" id="KW-0433">Leucine-rich repeat</keyword>
<dbReference type="InterPro" id="IPR036388">
    <property type="entry name" value="WH-like_DNA-bd_sf"/>
</dbReference>
<name>A0AAD8QW17_LOLMU</name>
<dbReference type="Pfam" id="PF00931">
    <property type="entry name" value="NB-ARC"/>
    <property type="match status" value="1"/>
</dbReference>
<proteinExistence type="inferred from homology"/>
<dbReference type="InterPro" id="IPR041118">
    <property type="entry name" value="Rx_N"/>
</dbReference>
<evidence type="ECO:0000259" key="9">
    <source>
        <dbReference type="Pfam" id="PF18052"/>
    </source>
</evidence>
<dbReference type="GO" id="GO:0051707">
    <property type="term" value="P:response to other organism"/>
    <property type="evidence" value="ECO:0007669"/>
    <property type="project" value="UniProtKB-ARBA"/>
</dbReference>
<dbReference type="InterPro" id="IPR055414">
    <property type="entry name" value="LRR_R13L4/SHOC2-like"/>
</dbReference>
<dbReference type="SUPFAM" id="SSF52058">
    <property type="entry name" value="L domain-like"/>
    <property type="match status" value="1"/>
</dbReference>
<protein>
    <submittedName>
        <fullName evidence="12">Uncharacterized protein</fullName>
    </submittedName>
</protein>
<dbReference type="PANTHER" id="PTHR36766:SF36">
    <property type="entry name" value="AAA+ ATPASE DOMAIN-CONTAINING PROTEIN"/>
    <property type="match status" value="1"/>
</dbReference>
<dbReference type="Gene3D" id="1.10.8.430">
    <property type="entry name" value="Helical domain of apoptotic protease-activating factors"/>
    <property type="match status" value="1"/>
</dbReference>
<dbReference type="Gene3D" id="1.20.5.4130">
    <property type="match status" value="1"/>
</dbReference>
<reference evidence="12" key="1">
    <citation type="submission" date="2023-07" db="EMBL/GenBank/DDBJ databases">
        <title>A chromosome-level genome assembly of Lolium multiflorum.</title>
        <authorList>
            <person name="Chen Y."/>
            <person name="Copetti D."/>
            <person name="Kolliker R."/>
            <person name="Studer B."/>
        </authorList>
    </citation>
    <scope>NUCLEOTIDE SEQUENCE</scope>
    <source>
        <strain evidence="12">02402/16</strain>
        <tissue evidence="12">Leaf</tissue>
    </source>
</reference>
<gene>
    <name evidence="12" type="ORF">QYE76_033858</name>
</gene>
<evidence type="ECO:0000256" key="7">
    <source>
        <dbReference type="ARBA" id="ARBA00023054"/>
    </source>
</evidence>
<evidence type="ECO:0000259" key="10">
    <source>
        <dbReference type="Pfam" id="PF23559"/>
    </source>
</evidence>
<accession>A0AAD8QW17</accession>
<dbReference type="GO" id="GO:0043531">
    <property type="term" value="F:ADP binding"/>
    <property type="evidence" value="ECO:0007669"/>
    <property type="project" value="InterPro"/>
</dbReference>
<dbReference type="Pfam" id="PF23598">
    <property type="entry name" value="LRR_14"/>
    <property type="match status" value="1"/>
</dbReference>
<dbReference type="Gene3D" id="3.80.10.10">
    <property type="entry name" value="Ribonuclease Inhibitor"/>
    <property type="match status" value="1"/>
</dbReference>
<sequence length="1079" mass="122093">MAMVLDALASNVLSMLTQMAKEEVGLLLGVSGEIDRLGVQLHDLKNFLADAERRRITDKSVQGWVTELKGTMYEAADILDLCQLKAMEQSPLASHMGCFNKLLSCLSSPLFNYDIGSRIKVLNQRLDSIKERSAAFSFINLSSYDDRGSKVHASRAAFAGRETSGLVDRSGVVGEKIEQDTRKLVEMMLTGIQGATSRADNRVMVFAILGVGGIGKTTLAQKVFNDEAIQSEFDKTIWVSVNQDFNEAELLRRAIIEAGGDHQHAGNAKATLQRVLKDTLIGKKILLVMDDVWNHIAWEDVLKTPFVNGAAPGSRVLVTTRDERVARGMRSVPPYHHIDKLDNDDAWSLLKKQVVLNEIDESEIATLKDIGVGIISKCDGLPLAVKVMGGLLRQKERNHSDWGKVLHDSAWSVVGMPEELNYVVYVSYEDLSPCLKQCFLHYSLLPKNIMFGMDIIVGMWISEGFVNGSLSDDLEEFGRQYYEELILRNLIEPHKTTGQYNCIMHDIVRSFGQYLSRDEARIAHTGETSTINELNSQKIFQLSIETGGSESGRRKWSMLQEQKHVRTLISIGQFKIRPDDSLISCPSLRTLHIQSAKIAALVDYVYQLKHLRFLSMRQCDISRLPDNIGKMKFLQLIDVRSCRNLTKLPDSIVKLEHLRYINMNETSKDATIPRGFGGLTNMRILYGFPAHMDGEWCSLEELGPLCELRKLGLNSLENVYDPSSATMARLCEKVHLTDLILRCSSRTDDGLVKDEEEERKIVELFDKLCPPPCLDFLEIVGYFGQWLPSWMMSTSAVALESLKTLWMTNLTSCTQLPDGLCKLPYLQNIHIRHAPAIKCVGPDFMQLYHHSSHHPSKTMAAFPRLNKLVLEGMVEWEEWEWGQQVKAMPVLEQLEVKGCKLRHVPPGLSFHARALRKLSTKNIQYLSSLENFASVVDLEVSQNPDLERISNFPILQKLSISMCPKMKVLEGVPLLQTLVLKDYVAEALPEYMRDVNPRQLNLDCSLALLTYISMGQSGPEWAKFSHVERIKAYAQEGDNERNWYVLYTREPYSLETNILLQLQSTKRNMAYKQEQRQEK</sequence>
<keyword evidence="5" id="KW-0611">Plant defense</keyword>
<dbReference type="EMBL" id="JAUUTY010000007">
    <property type="protein sequence ID" value="KAK1610185.1"/>
    <property type="molecule type" value="Genomic_DNA"/>
</dbReference>
<dbReference type="InterPro" id="IPR042197">
    <property type="entry name" value="Apaf_helical"/>
</dbReference>
<dbReference type="PRINTS" id="PR00364">
    <property type="entry name" value="DISEASERSIST"/>
</dbReference>
<dbReference type="GO" id="GO:0006952">
    <property type="term" value="P:defense response"/>
    <property type="evidence" value="ECO:0007669"/>
    <property type="project" value="UniProtKB-KW"/>
</dbReference>
<evidence type="ECO:0000313" key="12">
    <source>
        <dbReference type="EMBL" id="KAK1610185.1"/>
    </source>
</evidence>
<dbReference type="Gene3D" id="3.40.50.300">
    <property type="entry name" value="P-loop containing nucleotide triphosphate hydrolases"/>
    <property type="match status" value="1"/>
</dbReference>
<evidence type="ECO:0000256" key="3">
    <source>
        <dbReference type="ARBA" id="ARBA00022737"/>
    </source>
</evidence>
<keyword evidence="3" id="KW-0677">Repeat</keyword>
<dbReference type="GO" id="GO:0005524">
    <property type="term" value="F:ATP binding"/>
    <property type="evidence" value="ECO:0007669"/>
    <property type="project" value="UniProtKB-KW"/>
</dbReference>
<dbReference type="SUPFAM" id="SSF52540">
    <property type="entry name" value="P-loop containing nucleoside triphosphate hydrolases"/>
    <property type="match status" value="1"/>
</dbReference>
<comment type="similarity">
    <text evidence="1">Belongs to the disease resistance NB-LRR family.</text>
</comment>
<dbReference type="Pfam" id="PF23559">
    <property type="entry name" value="WHD_DRP"/>
    <property type="match status" value="1"/>
</dbReference>
<evidence type="ECO:0000313" key="13">
    <source>
        <dbReference type="Proteomes" id="UP001231189"/>
    </source>
</evidence>
<evidence type="ECO:0000256" key="4">
    <source>
        <dbReference type="ARBA" id="ARBA00022741"/>
    </source>
</evidence>
<feature type="domain" description="Disease resistance N-terminal" evidence="9">
    <location>
        <begin position="10"/>
        <end position="90"/>
    </location>
</feature>
<keyword evidence="6" id="KW-0067">ATP-binding</keyword>
<comment type="caution">
    <text evidence="12">The sequence shown here is derived from an EMBL/GenBank/DDBJ whole genome shotgun (WGS) entry which is preliminary data.</text>
</comment>
<organism evidence="12 13">
    <name type="scientific">Lolium multiflorum</name>
    <name type="common">Italian ryegrass</name>
    <name type="synonym">Lolium perenne subsp. multiflorum</name>
    <dbReference type="NCBI Taxonomy" id="4521"/>
    <lineage>
        <taxon>Eukaryota</taxon>
        <taxon>Viridiplantae</taxon>
        <taxon>Streptophyta</taxon>
        <taxon>Embryophyta</taxon>
        <taxon>Tracheophyta</taxon>
        <taxon>Spermatophyta</taxon>
        <taxon>Magnoliopsida</taxon>
        <taxon>Liliopsida</taxon>
        <taxon>Poales</taxon>
        <taxon>Poaceae</taxon>
        <taxon>BOP clade</taxon>
        <taxon>Pooideae</taxon>
        <taxon>Poodae</taxon>
        <taxon>Poeae</taxon>
        <taxon>Poeae Chloroplast Group 2 (Poeae type)</taxon>
        <taxon>Loliodinae</taxon>
        <taxon>Loliinae</taxon>
        <taxon>Lolium</taxon>
    </lineage>
</organism>
<dbReference type="Proteomes" id="UP001231189">
    <property type="component" value="Unassembled WGS sequence"/>
</dbReference>
<dbReference type="InterPro" id="IPR027417">
    <property type="entry name" value="P-loop_NTPase"/>
</dbReference>
<dbReference type="InterPro" id="IPR032675">
    <property type="entry name" value="LRR_dom_sf"/>
</dbReference>
<dbReference type="InterPro" id="IPR038005">
    <property type="entry name" value="RX-like_CC"/>
</dbReference>
<evidence type="ECO:0000256" key="2">
    <source>
        <dbReference type="ARBA" id="ARBA00022614"/>
    </source>
</evidence>
<dbReference type="Gene3D" id="1.10.10.10">
    <property type="entry name" value="Winged helix-like DNA-binding domain superfamily/Winged helix DNA-binding domain"/>
    <property type="match status" value="1"/>
</dbReference>
<feature type="domain" description="Disease resistance protein winged helix" evidence="10">
    <location>
        <begin position="445"/>
        <end position="509"/>
    </location>
</feature>
<feature type="domain" description="NB-ARC" evidence="8">
    <location>
        <begin position="188"/>
        <end position="357"/>
    </location>
</feature>
<dbReference type="PANTHER" id="PTHR36766">
    <property type="entry name" value="PLANT BROAD-SPECTRUM MILDEW RESISTANCE PROTEIN RPW8"/>
    <property type="match status" value="1"/>
</dbReference>
<keyword evidence="13" id="KW-1185">Reference proteome</keyword>
<keyword evidence="7" id="KW-0175">Coiled coil</keyword>
<evidence type="ECO:0000256" key="5">
    <source>
        <dbReference type="ARBA" id="ARBA00022821"/>
    </source>
</evidence>
<dbReference type="InterPro" id="IPR002182">
    <property type="entry name" value="NB-ARC"/>
</dbReference>
<evidence type="ECO:0000259" key="11">
    <source>
        <dbReference type="Pfam" id="PF23598"/>
    </source>
</evidence>
<evidence type="ECO:0000256" key="1">
    <source>
        <dbReference type="ARBA" id="ARBA00008894"/>
    </source>
</evidence>
<dbReference type="AlphaFoldDB" id="A0AAD8QW17"/>
<dbReference type="CDD" id="cd14798">
    <property type="entry name" value="RX-CC_like"/>
    <property type="match status" value="1"/>
</dbReference>
<feature type="domain" description="Disease resistance R13L4/SHOC-2-like LRR" evidence="11">
    <location>
        <begin position="564"/>
        <end position="936"/>
    </location>
</feature>
<dbReference type="InterPro" id="IPR058922">
    <property type="entry name" value="WHD_DRP"/>
</dbReference>